<dbReference type="SUPFAM" id="SSF52980">
    <property type="entry name" value="Restriction endonuclease-like"/>
    <property type="match status" value="1"/>
</dbReference>
<dbReference type="GO" id="GO:0004519">
    <property type="term" value="F:endonuclease activity"/>
    <property type="evidence" value="ECO:0007669"/>
    <property type="project" value="UniProtKB-KW"/>
</dbReference>
<feature type="domain" description="YqaJ viral recombinase" evidence="1">
    <location>
        <begin position="14"/>
        <end position="145"/>
    </location>
</feature>
<dbReference type="AlphaFoldDB" id="A0A4Q7U0B2"/>
<accession>A0A4Q7U0B2</accession>
<dbReference type="InterPro" id="IPR017482">
    <property type="entry name" value="Lambda-type_endonuclease"/>
</dbReference>
<proteinExistence type="predicted"/>
<keyword evidence="2" id="KW-0378">Hydrolase</keyword>
<dbReference type="RefSeq" id="WP_130453122.1">
    <property type="nucleotide sequence ID" value="NZ_QYAG01000001.1"/>
</dbReference>
<gene>
    <name evidence="2" type="ORF">EV139_0902</name>
</gene>
<dbReference type="EMBL" id="SHKI01000003">
    <property type="protein sequence ID" value="RZT66775.1"/>
    <property type="molecule type" value="Genomic_DNA"/>
</dbReference>
<dbReference type="NCBIfam" id="TIGR03033">
    <property type="entry name" value="phage_rel_nuc"/>
    <property type="match status" value="1"/>
</dbReference>
<keyword evidence="2" id="KW-0255">Endonuclease</keyword>
<organism evidence="2 3">
    <name type="scientific">Leucobacter luti</name>
    <dbReference type="NCBI Taxonomy" id="340320"/>
    <lineage>
        <taxon>Bacteria</taxon>
        <taxon>Bacillati</taxon>
        <taxon>Actinomycetota</taxon>
        <taxon>Actinomycetes</taxon>
        <taxon>Micrococcales</taxon>
        <taxon>Microbacteriaceae</taxon>
        <taxon>Leucobacter</taxon>
    </lineage>
</organism>
<evidence type="ECO:0000259" key="1">
    <source>
        <dbReference type="Pfam" id="PF09588"/>
    </source>
</evidence>
<evidence type="ECO:0000313" key="3">
    <source>
        <dbReference type="Proteomes" id="UP000291832"/>
    </source>
</evidence>
<keyword evidence="3" id="KW-1185">Reference proteome</keyword>
<dbReference type="Proteomes" id="UP000291832">
    <property type="component" value="Unassembled WGS sequence"/>
</dbReference>
<evidence type="ECO:0000313" key="2">
    <source>
        <dbReference type="EMBL" id="RZT66775.1"/>
    </source>
</evidence>
<name>A0A4Q7U0B2_9MICO</name>
<dbReference type="InterPro" id="IPR019080">
    <property type="entry name" value="YqaJ_viral_recombinase"/>
</dbReference>
<dbReference type="Gene3D" id="3.90.320.10">
    <property type="match status" value="1"/>
</dbReference>
<protein>
    <submittedName>
        <fullName evidence="2">Putative phage-type endonuclease</fullName>
    </submittedName>
</protein>
<sequence>MFDVVDVVPDSDAWLDERRASVGASEVAAVMGLSPYSTALDIYKSKSGIDREFDPLLSFVGHASEPIIAEWVEKFSGVQVTLEPAFMARSIEYPFLHASFDRLSSDPFTTWQFKTAHFYTGHKWDEGIPTDVRVQVQAEMLVAGTQRAAVVVWIGGREFKLFWEQRDNVFIEDHMIPALTKFWVDLQAGIAPQASTVAEISEAWHDSGDEMEAPEELQQRIEQRAFLLATAKEAEEDAKKIQVELGQFMLDHNVEVFTVGGKKLLTYKRQAGRASFDQKRLREERPDVAAEYTTQGAPFMVMRTIKPKETKK</sequence>
<dbReference type="Pfam" id="PF09588">
    <property type="entry name" value="YqaJ"/>
    <property type="match status" value="1"/>
</dbReference>
<reference evidence="2 3" key="1">
    <citation type="journal article" date="2015" name="Stand. Genomic Sci.">
        <title>Genomic Encyclopedia of Bacterial and Archaeal Type Strains, Phase III: the genomes of soil and plant-associated and newly described type strains.</title>
        <authorList>
            <person name="Whitman W.B."/>
            <person name="Woyke T."/>
            <person name="Klenk H.P."/>
            <person name="Zhou Y."/>
            <person name="Lilburn T.G."/>
            <person name="Beck B.J."/>
            <person name="De Vos P."/>
            <person name="Vandamme P."/>
            <person name="Eisen J.A."/>
            <person name="Garrity G."/>
            <person name="Hugenholtz P."/>
            <person name="Kyrpides N.C."/>
        </authorList>
    </citation>
    <scope>NUCLEOTIDE SEQUENCE [LARGE SCALE GENOMIC DNA]</scope>
    <source>
        <strain evidence="2 3">RF6</strain>
    </source>
</reference>
<comment type="caution">
    <text evidence="2">The sequence shown here is derived from an EMBL/GenBank/DDBJ whole genome shotgun (WGS) entry which is preliminary data.</text>
</comment>
<dbReference type="InterPro" id="IPR011335">
    <property type="entry name" value="Restrct_endonuc-II-like"/>
</dbReference>
<keyword evidence="2" id="KW-0540">Nuclease</keyword>
<dbReference type="OrthoDB" id="1245848at2"/>
<dbReference type="InterPro" id="IPR011604">
    <property type="entry name" value="PDDEXK-like_dom_sf"/>
</dbReference>